<name>A0ABD1ZD97_9MARC</name>
<organism evidence="1 2">
    <name type="scientific">Riccia fluitans</name>
    <dbReference type="NCBI Taxonomy" id="41844"/>
    <lineage>
        <taxon>Eukaryota</taxon>
        <taxon>Viridiplantae</taxon>
        <taxon>Streptophyta</taxon>
        <taxon>Embryophyta</taxon>
        <taxon>Marchantiophyta</taxon>
        <taxon>Marchantiopsida</taxon>
        <taxon>Marchantiidae</taxon>
        <taxon>Marchantiales</taxon>
        <taxon>Ricciaceae</taxon>
        <taxon>Riccia</taxon>
    </lineage>
</organism>
<evidence type="ECO:0000313" key="2">
    <source>
        <dbReference type="Proteomes" id="UP001605036"/>
    </source>
</evidence>
<keyword evidence="2" id="KW-1185">Reference proteome</keyword>
<comment type="caution">
    <text evidence="1">The sequence shown here is derived from an EMBL/GenBank/DDBJ whole genome shotgun (WGS) entry which is preliminary data.</text>
</comment>
<sequence>MAELEWKHVLKCRYGALAAMKISAIVNTSATGVGLSIGIYSLFFTIFEPNTTHCQPRKRVIGHWQMGNTHSQLYTDQDHRVSSMECRLYTVSHGKQYPVFVLFLK</sequence>
<evidence type="ECO:0000313" key="1">
    <source>
        <dbReference type="EMBL" id="KAL2649315.1"/>
    </source>
</evidence>
<dbReference type="Proteomes" id="UP001605036">
    <property type="component" value="Unassembled WGS sequence"/>
</dbReference>
<protein>
    <submittedName>
        <fullName evidence="1">Uncharacterized protein</fullName>
    </submittedName>
</protein>
<proteinExistence type="predicted"/>
<gene>
    <name evidence="1" type="ORF">R1flu_017443</name>
</gene>
<reference evidence="1 2" key="1">
    <citation type="submission" date="2024-09" db="EMBL/GenBank/DDBJ databases">
        <title>Chromosome-scale assembly of Riccia fluitans.</title>
        <authorList>
            <person name="Paukszto L."/>
            <person name="Sawicki J."/>
            <person name="Karawczyk K."/>
            <person name="Piernik-Szablinska J."/>
            <person name="Szczecinska M."/>
            <person name="Mazdziarz M."/>
        </authorList>
    </citation>
    <scope>NUCLEOTIDE SEQUENCE [LARGE SCALE GENOMIC DNA]</scope>
    <source>
        <strain evidence="1">Rf_01</strain>
        <tissue evidence="1">Aerial parts of the thallus</tissue>
    </source>
</reference>
<dbReference type="EMBL" id="JBHFFA010000001">
    <property type="protein sequence ID" value="KAL2649315.1"/>
    <property type="molecule type" value="Genomic_DNA"/>
</dbReference>
<dbReference type="AlphaFoldDB" id="A0ABD1ZD97"/>
<accession>A0ABD1ZD97</accession>